<dbReference type="Proteomes" id="UP000615455">
    <property type="component" value="Unassembled WGS sequence"/>
</dbReference>
<name>A0ABQ1FDY7_9BACL</name>
<accession>A0ABQ1FDY7</accession>
<sequence length="91" mass="10816">MRKVTKVAEMRSQSVIEQTFIHFYNKDIRERNTRPYELRADRGKINEQSSNRAIICEDQRSRASQTKESQLFFSEEGFVLYAYSRRAVFTA</sequence>
<evidence type="ECO:0008006" key="3">
    <source>
        <dbReference type="Google" id="ProtNLM"/>
    </source>
</evidence>
<organism evidence="1 2">
    <name type="scientific">Paenibacillus marchantiophytorum</name>
    <dbReference type="NCBI Taxonomy" id="1619310"/>
    <lineage>
        <taxon>Bacteria</taxon>
        <taxon>Bacillati</taxon>
        <taxon>Bacillota</taxon>
        <taxon>Bacilli</taxon>
        <taxon>Bacillales</taxon>
        <taxon>Paenibacillaceae</taxon>
        <taxon>Paenibacillus</taxon>
    </lineage>
</organism>
<comment type="caution">
    <text evidence="1">The sequence shown here is derived from an EMBL/GenBank/DDBJ whole genome shotgun (WGS) entry which is preliminary data.</text>
</comment>
<evidence type="ECO:0000313" key="2">
    <source>
        <dbReference type="Proteomes" id="UP000615455"/>
    </source>
</evidence>
<proteinExistence type="predicted"/>
<evidence type="ECO:0000313" key="1">
    <source>
        <dbReference type="EMBL" id="GGA07215.1"/>
    </source>
</evidence>
<keyword evidence="2" id="KW-1185">Reference proteome</keyword>
<reference evidence="2" key="1">
    <citation type="journal article" date="2019" name="Int. J. Syst. Evol. Microbiol.">
        <title>The Global Catalogue of Microorganisms (GCM) 10K type strain sequencing project: providing services to taxonomists for standard genome sequencing and annotation.</title>
        <authorList>
            <consortium name="The Broad Institute Genomics Platform"/>
            <consortium name="The Broad Institute Genome Sequencing Center for Infectious Disease"/>
            <person name="Wu L."/>
            <person name="Ma J."/>
        </authorList>
    </citation>
    <scope>NUCLEOTIDE SEQUENCE [LARGE SCALE GENOMIC DNA]</scope>
    <source>
        <strain evidence="2">CGMCC 1.15043</strain>
    </source>
</reference>
<protein>
    <recommendedName>
        <fullName evidence="3">Integrase catalytic domain-containing protein</fullName>
    </recommendedName>
</protein>
<gene>
    <name evidence="1" type="ORF">GCM10008018_61300</name>
</gene>
<dbReference type="EMBL" id="BMHE01000051">
    <property type="protein sequence ID" value="GGA07215.1"/>
    <property type="molecule type" value="Genomic_DNA"/>
</dbReference>